<gene>
    <name evidence="2" type="ORF">HNAJ_LOCUS5710</name>
</gene>
<accession>A0A3P7RXQ8</accession>
<evidence type="ECO:0000313" key="3">
    <source>
        <dbReference type="Proteomes" id="UP000278807"/>
    </source>
</evidence>
<sequence length="184" mass="20219">MDTESGGSSPFPPLDTESGGSSPFPPLNTESGGSSPFSPVENQMGLLHFLLLRIRWVFSISSCYRSDGSSPFPHVGYIWWVFSVSSCYIGGMWVECILPREGVLPSNRVRNGFDSWPFGYVVECHSKLSNGFDSWPVGYVATASILGQSAMSETVTVYSFSFVRALNPLHLEFLNSLLIKAFIV</sequence>
<keyword evidence="3" id="KW-1185">Reference proteome</keyword>
<reference evidence="2 3" key="1">
    <citation type="submission" date="2018-11" db="EMBL/GenBank/DDBJ databases">
        <authorList>
            <consortium name="Pathogen Informatics"/>
        </authorList>
    </citation>
    <scope>NUCLEOTIDE SEQUENCE [LARGE SCALE GENOMIC DNA]</scope>
</reference>
<proteinExistence type="predicted"/>
<dbReference type="AlphaFoldDB" id="A0A3P7RXQ8"/>
<protein>
    <submittedName>
        <fullName evidence="2">Uncharacterized protein</fullName>
    </submittedName>
</protein>
<name>A0A3P7RXQ8_RODNA</name>
<dbReference type="OrthoDB" id="382863at2759"/>
<dbReference type="Proteomes" id="UP000278807">
    <property type="component" value="Unassembled WGS sequence"/>
</dbReference>
<organism evidence="2 3">
    <name type="scientific">Rodentolepis nana</name>
    <name type="common">Dwarf tapeworm</name>
    <name type="synonym">Hymenolepis nana</name>
    <dbReference type="NCBI Taxonomy" id="102285"/>
    <lineage>
        <taxon>Eukaryota</taxon>
        <taxon>Metazoa</taxon>
        <taxon>Spiralia</taxon>
        <taxon>Lophotrochozoa</taxon>
        <taxon>Platyhelminthes</taxon>
        <taxon>Cestoda</taxon>
        <taxon>Eucestoda</taxon>
        <taxon>Cyclophyllidea</taxon>
        <taxon>Hymenolepididae</taxon>
        <taxon>Rodentolepis</taxon>
    </lineage>
</organism>
<dbReference type="EMBL" id="UZAE01005264">
    <property type="protein sequence ID" value="VDO01570.1"/>
    <property type="molecule type" value="Genomic_DNA"/>
</dbReference>
<evidence type="ECO:0000313" key="2">
    <source>
        <dbReference type="EMBL" id="VDO01570.1"/>
    </source>
</evidence>
<feature type="region of interest" description="Disordered" evidence="1">
    <location>
        <begin position="1"/>
        <end position="35"/>
    </location>
</feature>
<evidence type="ECO:0000256" key="1">
    <source>
        <dbReference type="SAM" id="MobiDB-lite"/>
    </source>
</evidence>